<keyword evidence="3" id="KW-0975">Bacterial flagellum</keyword>
<dbReference type="InterPro" id="IPR012349">
    <property type="entry name" value="Split_barrel_FMN-bd"/>
</dbReference>
<feature type="domain" description="Type III secretion system flagellar brake protein YcgR PilZN" evidence="5">
    <location>
        <begin position="5"/>
        <end position="85"/>
    </location>
</feature>
<evidence type="ECO:0000256" key="3">
    <source>
        <dbReference type="ARBA" id="ARBA00023143"/>
    </source>
</evidence>
<keyword evidence="6" id="KW-0969">Cilium</keyword>
<accession>A0A932HXB2</accession>
<evidence type="ECO:0000259" key="4">
    <source>
        <dbReference type="Pfam" id="PF07238"/>
    </source>
</evidence>
<evidence type="ECO:0000313" key="7">
    <source>
        <dbReference type="Proteomes" id="UP000782312"/>
    </source>
</evidence>
<gene>
    <name evidence="6" type="ORF">HYZ11_07460</name>
</gene>
<keyword evidence="6" id="KW-0282">Flagellum</keyword>
<dbReference type="Gene3D" id="2.30.110.10">
    <property type="entry name" value="Electron Transport, Fmn-binding Protein, Chain A"/>
    <property type="match status" value="1"/>
</dbReference>
<comment type="caution">
    <text evidence="6">The sequence shown here is derived from an EMBL/GenBank/DDBJ whole genome shotgun (WGS) entry which is preliminary data.</text>
</comment>
<dbReference type="EMBL" id="JACPUR010000017">
    <property type="protein sequence ID" value="MBI3127425.1"/>
    <property type="molecule type" value="Genomic_DNA"/>
</dbReference>
<evidence type="ECO:0000259" key="5">
    <source>
        <dbReference type="Pfam" id="PF12945"/>
    </source>
</evidence>
<dbReference type="AlphaFoldDB" id="A0A932HXB2"/>
<keyword evidence="1" id="KW-0973">c-di-GMP</keyword>
<evidence type="ECO:0000256" key="2">
    <source>
        <dbReference type="ARBA" id="ARBA00022741"/>
    </source>
</evidence>
<dbReference type="InterPro" id="IPR009926">
    <property type="entry name" value="T3SS_YcgR_PilZN"/>
</dbReference>
<keyword evidence="6" id="KW-0966">Cell projection</keyword>
<dbReference type="Pfam" id="PF07238">
    <property type="entry name" value="PilZ"/>
    <property type="match status" value="1"/>
</dbReference>
<dbReference type="InterPro" id="IPR009875">
    <property type="entry name" value="PilZ_domain"/>
</dbReference>
<protein>
    <submittedName>
        <fullName evidence="6">Flagellar brake protein</fullName>
    </submittedName>
</protein>
<dbReference type="GO" id="GO:0035438">
    <property type="term" value="F:cyclic-di-GMP binding"/>
    <property type="evidence" value="ECO:0007669"/>
    <property type="project" value="InterPro"/>
</dbReference>
<dbReference type="Pfam" id="PF12945">
    <property type="entry name" value="PilZNR"/>
    <property type="match status" value="1"/>
</dbReference>
<evidence type="ECO:0000313" key="6">
    <source>
        <dbReference type="EMBL" id="MBI3127425.1"/>
    </source>
</evidence>
<evidence type="ECO:0000256" key="1">
    <source>
        <dbReference type="ARBA" id="ARBA00022636"/>
    </source>
</evidence>
<dbReference type="SUPFAM" id="SSF141371">
    <property type="entry name" value="PilZ domain-like"/>
    <property type="match status" value="1"/>
</dbReference>
<organism evidence="6 7">
    <name type="scientific">Tectimicrobiota bacterium</name>
    <dbReference type="NCBI Taxonomy" id="2528274"/>
    <lineage>
        <taxon>Bacteria</taxon>
        <taxon>Pseudomonadati</taxon>
        <taxon>Nitrospinota/Tectimicrobiota group</taxon>
        <taxon>Candidatus Tectimicrobiota</taxon>
    </lineage>
</organism>
<proteinExistence type="predicted"/>
<dbReference type="Proteomes" id="UP000782312">
    <property type="component" value="Unassembled WGS sequence"/>
</dbReference>
<reference evidence="6" key="1">
    <citation type="submission" date="2020-07" db="EMBL/GenBank/DDBJ databases">
        <title>Huge and variable diversity of episymbiotic CPR bacteria and DPANN archaea in groundwater ecosystems.</title>
        <authorList>
            <person name="He C.Y."/>
            <person name="Keren R."/>
            <person name="Whittaker M."/>
            <person name="Farag I.F."/>
            <person name="Doudna J."/>
            <person name="Cate J.H.D."/>
            <person name="Banfield J.F."/>
        </authorList>
    </citation>
    <scope>NUCLEOTIDE SEQUENCE</scope>
    <source>
        <strain evidence="6">NC_groundwater_763_Ag_S-0.2um_68_21</strain>
    </source>
</reference>
<name>A0A932HXB2_UNCTE</name>
<keyword evidence="2" id="KW-0547">Nucleotide-binding</keyword>
<sequence>MFPVGSPIQIIGYLDKRKLNSRVIGWSEGMFVIIEHPFVQGELALLPKDAAVVCRGTVEGRTYAFKSHVLHVMTQPFNYLFLRYPRDIQEVTARQGLWVDIEAKAAMALSPADAPVPPAGARQVEGIVHNISTGGCIVSLPKEEDVKGTACVFLSFELPNGVPVKDLKGTVPSDSPLDGEGAVELHFDEGDPNAASVFDFLLLASKILQPNTE</sequence>
<feature type="domain" description="PilZ" evidence="4">
    <location>
        <begin position="120"/>
        <end position="194"/>
    </location>
</feature>